<dbReference type="SUPFAM" id="SSF143865">
    <property type="entry name" value="CorA soluble domain-like"/>
    <property type="match status" value="1"/>
</dbReference>
<accession>A0ABD5CFC5</accession>
<dbReference type="Gene3D" id="3.30.460.20">
    <property type="entry name" value="CorA soluble domain-like"/>
    <property type="match status" value="1"/>
</dbReference>
<evidence type="ECO:0000313" key="2">
    <source>
        <dbReference type="Proteomes" id="UP001245184"/>
    </source>
</evidence>
<proteinExistence type="predicted"/>
<dbReference type="Proteomes" id="UP001245184">
    <property type="component" value="Unassembled WGS sequence"/>
</dbReference>
<name>A0ABD5CFC5_9BURK</name>
<evidence type="ECO:0000313" key="1">
    <source>
        <dbReference type="EMBL" id="MDR6203912.1"/>
    </source>
</evidence>
<organism evidence="1 2">
    <name type="scientific">Paraburkholderia graminis</name>
    <dbReference type="NCBI Taxonomy" id="60548"/>
    <lineage>
        <taxon>Bacteria</taxon>
        <taxon>Pseudomonadati</taxon>
        <taxon>Pseudomonadota</taxon>
        <taxon>Betaproteobacteria</taxon>
        <taxon>Burkholderiales</taxon>
        <taxon>Burkholderiaceae</taxon>
        <taxon>Paraburkholderia</taxon>
    </lineage>
</organism>
<protein>
    <submittedName>
        <fullName evidence="1">Mg2+ and Co2+ transporter CorA</fullName>
    </submittedName>
</protein>
<dbReference type="InterPro" id="IPR045861">
    <property type="entry name" value="CorA_cytoplasmic_dom"/>
</dbReference>
<dbReference type="EMBL" id="JAVIZN010000002">
    <property type="protein sequence ID" value="MDR6203912.1"/>
    <property type="molecule type" value="Genomic_DNA"/>
</dbReference>
<sequence>MTTQALPTRTADRFPLDRGYVFSTEGVGREIDADTAVDWFKRHHDKDDEFIWLHFHDLPTLLEGWPLQHVQLPDAFADTLREASRSTRITHVNQNLIAVLNDVEYDFERKERLNVATLWVNVGARCLMSVRSLPLRSVS</sequence>
<dbReference type="AlphaFoldDB" id="A0ABD5CFC5"/>
<gene>
    <name evidence="1" type="ORF">QF025_002632</name>
</gene>
<comment type="caution">
    <text evidence="1">The sequence shown here is derived from an EMBL/GenBank/DDBJ whole genome shotgun (WGS) entry which is preliminary data.</text>
</comment>
<reference evidence="1 2" key="1">
    <citation type="submission" date="2023-08" db="EMBL/GenBank/DDBJ databases">
        <title>Genome sequencing of plant associated microbes to promote plant fitness in Sorghum bicolor and Oryza sativa.</title>
        <authorList>
            <person name="Coleman-Derr D."/>
        </authorList>
    </citation>
    <scope>NUCLEOTIDE SEQUENCE [LARGE SCALE GENOMIC DNA]</scope>
    <source>
        <strain evidence="1 2">SLBN-33</strain>
    </source>
</reference>
<dbReference type="RefSeq" id="WP_310031547.1">
    <property type="nucleotide sequence ID" value="NZ_JAVIZN010000002.1"/>
</dbReference>